<feature type="binding site" evidence="15">
    <location>
        <position position="218"/>
    </location>
    <ligand>
        <name>NADP(+)</name>
        <dbReference type="ChEBI" id="CHEBI:58349"/>
    </ligand>
</feature>
<dbReference type="AlphaFoldDB" id="U2P4A0"/>
<dbReference type="GO" id="GO:0008703">
    <property type="term" value="F:5-amino-6-(5-phosphoribosylamino)uracil reductase activity"/>
    <property type="evidence" value="ECO:0007669"/>
    <property type="project" value="UniProtKB-EC"/>
</dbReference>
<comment type="similarity">
    <text evidence="5 13">In the C-terminal section; belongs to the HTP reductase family.</text>
</comment>
<dbReference type="RefSeq" id="WP_021590101.1">
    <property type="nucleotide sequence ID" value="NZ_AWEY01000032.1"/>
</dbReference>
<dbReference type="Pfam" id="PF01872">
    <property type="entry name" value="RibD_C"/>
    <property type="match status" value="1"/>
</dbReference>
<feature type="binding site" evidence="15">
    <location>
        <position position="202"/>
    </location>
    <ligand>
        <name>substrate</name>
    </ligand>
</feature>
<evidence type="ECO:0000256" key="7">
    <source>
        <dbReference type="ARBA" id="ARBA00022723"/>
    </source>
</evidence>
<evidence type="ECO:0000256" key="11">
    <source>
        <dbReference type="ARBA" id="ARBA00023002"/>
    </source>
</evidence>
<feature type="binding site" evidence="16">
    <location>
        <position position="65"/>
    </location>
    <ligand>
        <name>Zn(2+)</name>
        <dbReference type="ChEBI" id="CHEBI:29105"/>
        <note>catalytic</note>
    </ligand>
</feature>
<evidence type="ECO:0000256" key="15">
    <source>
        <dbReference type="PIRSR" id="PIRSR006769-2"/>
    </source>
</evidence>
<feature type="binding site" evidence="16">
    <location>
        <position position="103"/>
    </location>
    <ligand>
        <name>Zn(2+)</name>
        <dbReference type="ChEBI" id="CHEBI:29105"/>
        <note>catalytic</note>
    </ligand>
</feature>
<evidence type="ECO:0000256" key="1">
    <source>
        <dbReference type="ARBA" id="ARBA00002151"/>
    </source>
</evidence>
<evidence type="ECO:0000256" key="14">
    <source>
        <dbReference type="PIRSR" id="PIRSR006769-1"/>
    </source>
</evidence>
<dbReference type="NCBIfam" id="TIGR00326">
    <property type="entry name" value="eubact_ribD"/>
    <property type="match status" value="1"/>
</dbReference>
<evidence type="ECO:0000256" key="12">
    <source>
        <dbReference type="ARBA" id="ARBA00023268"/>
    </source>
</evidence>
<comment type="function">
    <text evidence="1 13">Converts 2,5-diamino-6-(ribosylamino)-4(3h)-pyrimidinone 5'-phosphate into 5-amino-6-(ribosylamino)-2,4(1h,3h)-pyrimidinedione 5'-phosphate.</text>
</comment>
<dbReference type="GO" id="GO:0008835">
    <property type="term" value="F:diaminohydroxyphosphoribosylaminopyrimidine deaminase activity"/>
    <property type="evidence" value="ECO:0007669"/>
    <property type="project" value="UniProtKB-EC"/>
</dbReference>
<feature type="active site" description="Proton donor" evidence="14">
    <location>
        <position position="67"/>
    </location>
</feature>
<evidence type="ECO:0000256" key="2">
    <source>
        <dbReference type="ARBA" id="ARBA00004882"/>
    </source>
</evidence>
<dbReference type="InterPro" id="IPR002734">
    <property type="entry name" value="RibDG_C"/>
</dbReference>
<dbReference type="CDD" id="cd01284">
    <property type="entry name" value="Riboflavin_deaminase-reductase"/>
    <property type="match status" value="1"/>
</dbReference>
<comment type="pathway">
    <text evidence="2 13">Cofactor biosynthesis; riboflavin biosynthesis; 5-amino-6-(D-ribitylamino)uracil from GTP: step 2/4.</text>
</comment>
<keyword evidence="6 13" id="KW-0686">Riboflavin biosynthesis</keyword>
<feature type="binding site" evidence="15">
    <location>
        <position position="225"/>
    </location>
    <ligand>
        <name>substrate</name>
    </ligand>
</feature>
<feature type="domain" description="CMP/dCMP-type deaminase" evidence="17">
    <location>
        <begin position="15"/>
        <end position="142"/>
    </location>
</feature>
<dbReference type="Gene3D" id="3.40.430.10">
    <property type="entry name" value="Dihydrofolate Reductase, subunit A"/>
    <property type="match status" value="2"/>
</dbReference>
<keyword evidence="19" id="KW-1185">Reference proteome</keyword>
<feature type="binding site" evidence="15">
    <location>
        <position position="222"/>
    </location>
    <ligand>
        <name>substrate</name>
    </ligand>
</feature>
<dbReference type="PANTHER" id="PTHR38011:SF7">
    <property type="entry name" value="2,5-DIAMINO-6-RIBOSYLAMINO-4(3H)-PYRIMIDINONE 5'-PHOSPHATE REDUCTASE"/>
    <property type="match status" value="1"/>
</dbReference>
<keyword evidence="7 13" id="KW-0479">Metal-binding</keyword>
<dbReference type="EC" id="3.5.4.26" evidence="13"/>
<dbReference type="PIRSF" id="PIRSF006769">
    <property type="entry name" value="RibD"/>
    <property type="match status" value="1"/>
</dbReference>
<keyword evidence="12" id="KW-0511">Multifunctional enzyme</keyword>
<dbReference type="EMBL" id="AWEY01000032">
    <property type="protein sequence ID" value="ERK38966.1"/>
    <property type="molecule type" value="Genomic_DNA"/>
</dbReference>
<dbReference type="InterPro" id="IPR004794">
    <property type="entry name" value="Eubact_RibD"/>
</dbReference>
<keyword evidence="8 13" id="KW-0378">Hydrolase</keyword>
<evidence type="ECO:0000256" key="10">
    <source>
        <dbReference type="ARBA" id="ARBA00022857"/>
    </source>
</evidence>
<dbReference type="PATRIC" id="fig|1115809.3.peg.1829"/>
<dbReference type="UniPathway" id="UPA00275">
    <property type="reaction ID" value="UER00401"/>
</dbReference>
<sequence>MENDIYAGGAEAQLLLHQRYMHRCLQLARNGQRNAKPNPMVGAVIVSRDGRIIGEGYHVRCGEGHAEVNAFADVRPEDERLLREATIYVSLEPCSHYGKTPPCADLIVHKGVRRCVCGCVDPFAQVQGRGIQRLRDAGIEVVVGILEAECLALNRRFITFNTRQRPYIMLKWAQTADGFIARHGQPLPISTPFTKMLVHKLRTEYDAILIGRNTLDTDHPQLNVREWAGPAPERIVLSHRQDGIPDGFIRQSSIDDVLRSLYETRRQSLFVEGGSIVLRQFIERGLWDEIQVETSPACIGDGVKAPRLPDTARLVAQQAVDGNVILHYER</sequence>
<evidence type="ECO:0000256" key="16">
    <source>
        <dbReference type="PIRSR" id="PIRSR006769-3"/>
    </source>
</evidence>
<evidence type="ECO:0000256" key="5">
    <source>
        <dbReference type="ARBA" id="ARBA00007417"/>
    </source>
</evidence>
<dbReference type="GO" id="GO:0046872">
    <property type="term" value="F:metal ion binding"/>
    <property type="evidence" value="ECO:0007669"/>
    <property type="project" value="UniProtKB-KW"/>
</dbReference>
<dbReference type="InterPro" id="IPR002125">
    <property type="entry name" value="CMP_dCMP_dom"/>
</dbReference>
<dbReference type="InterPro" id="IPR050765">
    <property type="entry name" value="Riboflavin_Biosynth_HTPR"/>
</dbReference>
<dbReference type="InterPro" id="IPR016193">
    <property type="entry name" value="Cytidine_deaminase-like"/>
</dbReference>
<dbReference type="SUPFAM" id="SSF53927">
    <property type="entry name" value="Cytidine deaminase-like"/>
    <property type="match status" value="1"/>
</dbReference>
<reference evidence="18 19" key="1">
    <citation type="submission" date="2013-08" db="EMBL/GenBank/DDBJ databases">
        <authorList>
            <person name="Durkin A.S."/>
            <person name="Haft D.R."/>
            <person name="McCorrison J."/>
            <person name="Torralba M."/>
            <person name="Gillis M."/>
            <person name="Haft D.H."/>
            <person name="Methe B."/>
            <person name="Sutton G."/>
            <person name="Nelson K.E."/>
        </authorList>
    </citation>
    <scope>NUCLEOTIDE SEQUENCE [LARGE SCALE GENOMIC DNA]</scope>
    <source>
        <strain evidence="18 19">F0067</strain>
    </source>
</reference>
<comment type="caution">
    <text evidence="18">The sequence shown here is derived from an EMBL/GenBank/DDBJ whole genome shotgun (WGS) entry which is preliminary data.</text>
</comment>
<keyword evidence="9 13" id="KW-0862">Zinc</keyword>
<name>U2P4A0_9BACT</name>
<feature type="binding site" evidence="15">
    <location>
        <position position="173"/>
    </location>
    <ligand>
        <name>NADP(+)</name>
        <dbReference type="ChEBI" id="CHEBI:58349"/>
    </ligand>
</feature>
<feature type="binding site" evidence="16">
    <location>
        <position position="94"/>
    </location>
    <ligand>
        <name>Zn(2+)</name>
        <dbReference type="ChEBI" id="CHEBI:29105"/>
        <note>catalytic</note>
    </ligand>
</feature>
<feature type="binding site" evidence="15">
    <location>
        <position position="214"/>
    </location>
    <ligand>
        <name>NADP(+)</name>
        <dbReference type="ChEBI" id="CHEBI:58349"/>
    </ligand>
</feature>
<evidence type="ECO:0000313" key="18">
    <source>
        <dbReference type="EMBL" id="ERK38966.1"/>
    </source>
</evidence>
<evidence type="ECO:0000256" key="6">
    <source>
        <dbReference type="ARBA" id="ARBA00022619"/>
    </source>
</evidence>
<comment type="similarity">
    <text evidence="4 13">In the N-terminal section; belongs to the cytidine and deoxycytidylate deaminase family.</text>
</comment>
<dbReference type="SUPFAM" id="SSF53597">
    <property type="entry name" value="Dihydrofolate reductase-like"/>
    <property type="match status" value="1"/>
</dbReference>
<dbReference type="GO" id="GO:0009231">
    <property type="term" value="P:riboflavin biosynthetic process"/>
    <property type="evidence" value="ECO:0007669"/>
    <property type="project" value="UniProtKB-UniPathway"/>
</dbReference>
<protein>
    <recommendedName>
        <fullName evidence="13">Riboflavin biosynthesis protein RibD</fullName>
    </recommendedName>
    <domain>
        <recommendedName>
            <fullName evidence="13">Diaminohydroxyphosphoribosylaminopyrimidine deaminase</fullName>
            <shortName evidence="13">DRAP deaminase</shortName>
            <ecNumber evidence="13">3.5.4.26</ecNumber>
        </recommendedName>
        <alternativeName>
            <fullName evidence="13">Riboflavin-specific deaminase</fullName>
        </alternativeName>
    </domain>
    <domain>
        <recommendedName>
            <fullName evidence="13">5-amino-6-(5-phosphoribosylamino)uracil reductase</fullName>
            <ecNumber evidence="13">1.1.1.193</ecNumber>
        </recommendedName>
        <alternativeName>
            <fullName evidence="13">HTP reductase</fullName>
        </alternativeName>
    </domain>
</protein>
<evidence type="ECO:0000256" key="13">
    <source>
        <dbReference type="PIRNR" id="PIRNR006769"/>
    </source>
</evidence>
<dbReference type="InterPro" id="IPR024072">
    <property type="entry name" value="DHFR-like_dom_sf"/>
</dbReference>
<dbReference type="PROSITE" id="PS51747">
    <property type="entry name" value="CYT_DCMP_DEAMINASES_2"/>
    <property type="match status" value="1"/>
</dbReference>
<dbReference type="Pfam" id="PF00383">
    <property type="entry name" value="dCMP_cyt_deam_1"/>
    <property type="match status" value="1"/>
</dbReference>
<comment type="catalytic activity">
    <reaction evidence="13">
        <text>5-amino-6-(5-phospho-D-ribitylamino)uracil + NADP(+) = 5-amino-6-(5-phospho-D-ribosylamino)uracil + NADPH + H(+)</text>
        <dbReference type="Rhea" id="RHEA:17845"/>
        <dbReference type="ChEBI" id="CHEBI:15378"/>
        <dbReference type="ChEBI" id="CHEBI:57783"/>
        <dbReference type="ChEBI" id="CHEBI:58349"/>
        <dbReference type="ChEBI" id="CHEBI:58421"/>
        <dbReference type="ChEBI" id="CHEBI:58453"/>
        <dbReference type="EC" id="1.1.1.193"/>
    </reaction>
</comment>
<organism evidence="18 19">
    <name type="scientific">Segatella baroniae F0067</name>
    <dbReference type="NCBI Taxonomy" id="1115809"/>
    <lineage>
        <taxon>Bacteria</taxon>
        <taxon>Pseudomonadati</taxon>
        <taxon>Bacteroidota</taxon>
        <taxon>Bacteroidia</taxon>
        <taxon>Bacteroidales</taxon>
        <taxon>Prevotellaceae</taxon>
        <taxon>Segatella</taxon>
    </lineage>
</organism>
<dbReference type="Proteomes" id="UP000016648">
    <property type="component" value="Unassembled WGS sequence"/>
</dbReference>
<dbReference type="Gene3D" id="3.40.140.10">
    <property type="entry name" value="Cytidine Deaminase, domain 2"/>
    <property type="match status" value="1"/>
</dbReference>
<evidence type="ECO:0000259" key="17">
    <source>
        <dbReference type="PROSITE" id="PS51747"/>
    </source>
</evidence>
<gene>
    <name evidence="18" type="ORF">HMPREF9135_0817</name>
</gene>
<keyword evidence="11 13" id="KW-0560">Oxidoreductase</keyword>
<evidence type="ECO:0000313" key="19">
    <source>
        <dbReference type="Proteomes" id="UP000016648"/>
    </source>
</evidence>
<evidence type="ECO:0000256" key="3">
    <source>
        <dbReference type="ARBA" id="ARBA00004910"/>
    </source>
</evidence>
<proteinExistence type="inferred from homology"/>
<feature type="binding site" evidence="15">
    <location>
        <position position="272"/>
    </location>
    <ligand>
        <name>substrate</name>
    </ligand>
</feature>
<dbReference type="PANTHER" id="PTHR38011">
    <property type="entry name" value="DIHYDROFOLATE REDUCTASE FAMILY PROTEIN (AFU_ORTHOLOGUE AFUA_8G06820)"/>
    <property type="match status" value="1"/>
</dbReference>
<comment type="pathway">
    <text evidence="3 13">Cofactor biosynthesis; riboflavin biosynthesis; 5-amino-6-(D-ribitylamino)uracil from GTP: step 3/4.</text>
</comment>
<keyword evidence="10 13" id="KW-0521">NADP</keyword>
<dbReference type="EC" id="1.1.1.193" evidence="13"/>
<comment type="cofactor">
    <cofactor evidence="13 16">
        <name>Zn(2+)</name>
        <dbReference type="ChEBI" id="CHEBI:29105"/>
    </cofactor>
    <text evidence="13 16">Binds 1 zinc ion.</text>
</comment>
<accession>U2P4A0</accession>
<evidence type="ECO:0000256" key="9">
    <source>
        <dbReference type="ARBA" id="ARBA00022833"/>
    </source>
</evidence>
<dbReference type="FunFam" id="3.40.140.10:FF:000025">
    <property type="entry name" value="Riboflavin biosynthesis protein RibD"/>
    <property type="match status" value="1"/>
</dbReference>
<evidence type="ECO:0000256" key="4">
    <source>
        <dbReference type="ARBA" id="ARBA00005259"/>
    </source>
</evidence>
<evidence type="ECO:0000256" key="8">
    <source>
        <dbReference type="ARBA" id="ARBA00022801"/>
    </source>
</evidence>
<comment type="catalytic activity">
    <reaction evidence="13">
        <text>2,5-diamino-6-hydroxy-4-(5-phosphoribosylamino)-pyrimidine + H2O + H(+) = 5-amino-6-(5-phospho-D-ribosylamino)uracil + NH4(+)</text>
        <dbReference type="Rhea" id="RHEA:21868"/>
        <dbReference type="ChEBI" id="CHEBI:15377"/>
        <dbReference type="ChEBI" id="CHEBI:15378"/>
        <dbReference type="ChEBI" id="CHEBI:28938"/>
        <dbReference type="ChEBI" id="CHEBI:58453"/>
        <dbReference type="ChEBI" id="CHEBI:58614"/>
        <dbReference type="EC" id="3.5.4.26"/>
    </reaction>
</comment>